<dbReference type="EMBL" id="JBHTEB010000001">
    <property type="protein sequence ID" value="MFD0315599.1"/>
    <property type="molecule type" value="Genomic_DNA"/>
</dbReference>
<reference evidence="2" key="1">
    <citation type="journal article" date="2019" name="Int. J. Syst. Evol. Microbiol.">
        <title>The Global Catalogue of Microorganisms (GCM) 10K type strain sequencing project: providing services to taxonomists for standard genome sequencing and annotation.</title>
        <authorList>
            <consortium name="The Broad Institute Genomics Platform"/>
            <consortium name="The Broad Institute Genome Sequencing Center for Infectious Disease"/>
            <person name="Wu L."/>
            <person name="Ma J."/>
        </authorList>
    </citation>
    <scope>NUCLEOTIDE SEQUENCE [LARGE SCALE GENOMIC DNA]</scope>
    <source>
        <strain evidence="2">CGMCC 4.7400</strain>
    </source>
</reference>
<evidence type="ECO:0000313" key="1">
    <source>
        <dbReference type="EMBL" id="MFD0315599.1"/>
    </source>
</evidence>
<dbReference type="NCBIfam" id="TIGR03184">
    <property type="entry name" value="DNA_S_dndE"/>
    <property type="match status" value="1"/>
</dbReference>
<dbReference type="InterPro" id="IPR038472">
    <property type="entry name" value="DndE_sf"/>
</dbReference>
<gene>
    <name evidence="1" type="primary">dndE</name>
    <name evidence="1" type="ORF">ACFQZ6_15470</name>
</gene>
<comment type="caution">
    <text evidence="1">The sequence shown here is derived from an EMBL/GenBank/DDBJ whole genome shotgun (WGS) entry which is preliminary data.</text>
</comment>
<keyword evidence="2" id="KW-1185">Reference proteome</keyword>
<dbReference type="Proteomes" id="UP001597023">
    <property type="component" value="Unassembled WGS sequence"/>
</dbReference>
<accession>A0ABW2WDI3</accession>
<dbReference type="InterPro" id="IPR014969">
    <property type="entry name" value="DNA_S_DndE"/>
</dbReference>
<proteinExistence type="predicted"/>
<evidence type="ECO:0000313" key="2">
    <source>
        <dbReference type="Proteomes" id="UP001597023"/>
    </source>
</evidence>
<protein>
    <submittedName>
        <fullName evidence="1">DNA sulfur modification protein DndE</fullName>
    </submittedName>
</protein>
<dbReference type="RefSeq" id="WP_381608957.1">
    <property type="nucleotide sequence ID" value="NZ_JBHTEB010000001.1"/>
</dbReference>
<organism evidence="1 2">
    <name type="scientific">Streptomyces flavalbus</name>
    <dbReference type="NCBI Taxonomy" id="2665155"/>
    <lineage>
        <taxon>Bacteria</taxon>
        <taxon>Bacillati</taxon>
        <taxon>Actinomycetota</taxon>
        <taxon>Actinomycetes</taxon>
        <taxon>Kitasatosporales</taxon>
        <taxon>Streptomycetaceae</taxon>
        <taxon>Streptomyces</taxon>
    </lineage>
</organism>
<sequence length="126" mass="14172">MSLDTIRLSQQSKDQLVRLKRTTGIRNWNILCRWALVMSLQDPSTPLVKEVASDSNVEMDWRTFAGTTYGDIYLALLKQRCAADGEDPSEEALSRTLHVHLQRGVGYLAGRKDLRNIQDLVGEALA</sequence>
<name>A0ABW2WDI3_9ACTN</name>
<dbReference type="Pfam" id="PF08870">
    <property type="entry name" value="DndE"/>
    <property type="match status" value="1"/>
</dbReference>
<dbReference type="Gene3D" id="1.10.1220.160">
    <property type="entry name" value="DNA sulphur modification protein DndE"/>
    <property type="match status" value="1"/>
</dbReference>